<accession>A0A4R5PFN7</accession>
<gene>
    <name evidence="2" type="ORF">EJ571_06385</name>
</gene>
<evidence type="ECO:0000313" key="3">
    <source>
        <dbReference type="Proteomes" id="UP000295627"/>
    </source>
</evidence>
<keyword evidence="1" id="KW-1133">Transmembrane helix</keyword>
<dbReference type="RefSeq" id="WP_133052521.1">
    <property type="nucleotide sequence ID" value="NZ_MAFQ01000008.1"/>
</dbReference>
<feature type="transmembrane region" description="Helical" evidence="1">
    <location>
        <begin position="50"/>
        <end position="68"/>
    </location>
</feature>
<evidence type="ECO:0000256" key="1">
    <source>
        <dbReference type="SAM" id="Phobius"/>
    </source>
</evidence>
<dbReference type="EMBL" id="RXLR01000010">
    <property type="protein sequence ID" value="TDH23865.1"/>
    <property type="molecule type" value="Genomic_DNA"/>
</dbReference>
<reference evidence="2 3" key="1">
    <citation type="journal article" date="2019" name="Sci. Rep.">
        <title>Extended insight into the Mycobacterium chelonae-abscessus complex through whole genome sequencing of Mycobacterium salmoniphilum outbreak and Mycobacterium salmoniphilum-like strains.</title>
        <authorList>
            <person name="Behra P.R.K."/>
            <person name="Das S."/>
            <person name="Pettersson B.M.F."/>
            <person name="Shirreff L."/>
            <person name="DuCote T."/>
            <person name="Jacobsson K.G."/>
            <person name="Ennis D.G."/>
            <person name="Kirsebom L.A."/>
        </authorList>
    </citation>
    <scope>NUCLEOTIDE SEQUENCE [LARGE SCALE GENOMIC DNA]</scope>
    <source>
        <strain evidence="2 3">DSM 45524</strain>
    </source>
</reference>
<protein>
    <recommendedName>
        <fullName evidence="4">Transmembrane protein</fullName>
    </recommendedName>
</protein>
<evidence type="ECO:0000313" key="2">
    <source>
        <dbReference type="EMBL" id="TDH23865.1"/>
    </source>
</evidence>
<feature type="transmembrane region" description="Helical" evidence="1">
    <location>
        <begin position="6"/>
        <end position="29"/>
    </location>
</feature>
<proteinExistence type="predicted"/>
<keyword evidence="1" id="KW-0472">Membrane</keyword>
<dbReference type="AlphaFoldDB" id="A0A4R5PFN7"/>
<feature type="transmembrane region" description="Helical" evidence="1">
    <location>
        <begin position="112"/>
        <end position="140"/>
    </location>
</feature>
<feature type="transmembrane region" description="Helical" evidence="1">
    <location>
        <begin position="74"/>
        <end position="91"/>
    </location>
</feature>
<dbReference type="Proteomes" id="UP000295627">
    <property type="component" value="Unassembled WGS sequence"/>
</dbReference>
<organism evidence="2 3">
    <name type="scientific">Mycobacteroides franklinii</name>
    <dbReference type="NCBI Taxonomy" id="948102"/>
    <lineage>
        <taxon>Bacteria</taxon>
        <taxon>Bacillati</taxon>
        <taxon>Actinomycetota</taxon>
        <taxon>Actinomycetes</taxon>
        <taxon>Mycobacteriales</taxon>
        <taxon>Mycobacteriaceae</taxon>
        <taxon>Mycobacteroides</taxon>
    </lineage>
</organism>
<evidence type="ECO:0008006" key="4">
    <source>
        <dbReference type="Google" id="ProtNLM"/>
    </source>
</evidence>
<name>A0A4R5PFN7_9MYCO</name>
<sequence>MSTMRYGPLAFVVDSLGWAYIALLLVWIIKCRVDSEAYSPLQAARHTTRIGVTLLGVAGVVFSVLIGLTQVIPAGVATALGSILAVAVIGASRRLPICGRGPDAGRRRVLRWLLWVVWAVLGLALLTVFGALSTAFGGVLDRPGRPLL</sequence>
<comment type="caution">
    <text evidence="2">The sequence shown here is derived from an EMBL/GenBank/DDBJ whole genome shotgun (WGS) entry which is preliminary data.</text>
</comment>
<keyword evidence="1" id="KW-0812">Transmembrane</keyword>